<evidence type="ECO:0008006" key="3">
    <source>
        <dbReference type="Google" id="ProtNLM"/>
    </source>
</evidence>
<comment type="caution">
    <text evidence="1">The sequence shown here is derived from an EMBL/GenBank/DDBJ whole genome shotgun (WGS) entry which is preliminary data.</text>
</comment>
<gene>
    <name evidence="1" type="ORF">H9650_09750</name>
</gene>
<name>A0ABR8R9T2_9BACI</name>
<proteinExistence type="predicted"/>
<dbReference type="RefSeq" id="WP_144536540.1">
    <property type="nucleotide sequence ID" value="NZ_JACSQO010000004.1"/>
</dbReference>
<keyword evidence="2" id="KW-1185">Reference proteome</keyword>
<dbReference type="EMBL" id="JACSQO010000004">
    <property type="protein sequence ID" value="MBD7944397.1"/>
    <property type="molecule type" value="Genomic_DNA"/>
</dbReference>
<evidence type="ECO:0000313" key="1">
    <source>
        <dbReference type="EMBL" id="MBD7944397.1"/>
    </source>
</evidence>
<accession>A0ABR8R9T2</accession>
<dbReference type="Proteomes" id="UP000640786">
    <property type="component" value="Unassembled WGS sequence"/>
</dbReference>
<organism evidence="1 2">
    <name type="scientific">Psychrobacillus faecigallinarum</name>
    <dbReference type="NCBI Taxonomy" id="2762235"/>
    <lineage>
        <taxon>Bacteria</taxon>
        <taxon>Bacillati</taxon>
        <taxon>Bacillota</taxon>
        <taxon>Bacilli</taxon>
        <taxon>Bacillales</taxon>
        <taxon>Bacillaceae</taxon>
        <taxon>Psychrobacillus</taxon>
    </lineage>
</organism>
<evidence type="ECO:0000313" key="2">
    <source>
        <dbReference type="Proteomes" id="UP000640786"/>
    </source>
</evidence>
<sequence length="61" mass="7272">MDEAEILALITQLKPKMQRVLHQTSFEYREDLEQELKEKIIKIIQSKISYNTPSFFDLSNE</sequence>
<protein>
    <recommendedName>
        <fullName evidence="3">Helix-turn-helix conjugative transposon-like domain-containing protein</fullName>
    </recommendedName>
</protein>
<reference evidence="1 2" key="1">
    <citation type="submission" date="2020-08" db="EMBL/GenBank/DDBJ databases">
        <title>A Genomic Blueprint of the Chicken Gut Microbiome.</title>
        <authorList>
            <person name="Gilroy R."/>
            <person name="Ravi A."/>
            <person name="Getino M."/>
            <person name="Pursley I."/>
            <person name="Horton D.L."/>
            <person name="Alikhan N.-F."/>
            <person name="Baker D."/>
            <person name="Gharbi K."/>
            <person name="Hall N."/>
            <person name="Watson M."/>
            <person name="Adriaenssens E.M."/>
            <person name="Foster-Nyarko E."/>
            <person name="Jarju S."/>
            <person name="Secka A."/>
            <person name="Antonio M."/>
            <person name="Oren A."/>
            <person name="Chaudhuri R."/>
            <person name="La Ragione R.M."/>
            <person name="Hildebrand F."/>
            <person name="Pallen M.J."/>
        </authorList>
    </citation>
    <scope>NUCLEOTIDE SEQUENCE [LARGE SCALE GENOMIC DNA]</scope>
    <source>
        <strain evidence="1 2">Sa2BUA9</strain>
    </source>
</reference>